<dbReference type="Proteomes" id="UP000007797">
    <property type="component" value="Unassembled WGS sequence"/>
</dbReference>
<dbReference type="GeneID" id="14868323"/>
<dbReference type="RefSeq" id="XP_004354725.1">
    <property type="nucleotide sequence ID" value="XM_004354673.1"/>
</dbReference>
<dbReference type="KEGG" id="dfa:DFA_09371"/>
<dbReference type="AlphaFoldDB" id="F4Q7F9"/>
<accession>F4Q7F9</accession>
<gene>
    <name evidence="1" type="ORF">DFA_09371</name>
</gene>
<evidence type="ECO:0008006" key="3">
    <source>
        <dbReference type="Google" id="ProtNLM"/>
    </source>
</evidence>
<organism evidence="1 2">
    <name type="scientific">Cavenderia fasciculata</name>
    <name type="common">Slime mold</name>
    <name type="synonym">Dictyostelium fasciculatum</name>
    <dbReference type="NCBI Taxonomy" id="261658"/>
    <lineage>
        <taxon>Eukaryota</taxon>
        <taxon>Amoebozoa</taxon>
        <taxon>Evosea</taxon>
        <taxon>Eumycetozoa</taxon>
        <taxon>Dictyostelia</taxon>
        <taxon>Acytosteliales</taxon>
        <taxon>Cavenderiaceae</taxon>
        <taxon>Cavenderia</taxon>
    </lineage>
</organism>
<dbReference type="EMBL" id="GL883024">
    <property type="protein sequence ID" value="EGG16341.1"/>
    <property type="molecule type" value="Genomic_DNA"/>
</dbReference>
<sequence length="125" mass="14082">MIKLESTGIVLLLWLVIGSSFFATVHSVEFIRLGTFDNLKHIKANYQDIITVRLYHLQGMFILSQPECSGLDVVTHKSNHHFVETTFEVQDPGSYVITSNGTGICSPPTHCDTIYYSFTIDVEEI</sequence>
<protein>
    <recommendedName>
        <fullName evidence="3">GOLD domain-containing protein</fullName>
    </recommendedName>
</protein>
<evidence type="ECO:0000313" key="2">
    <source>
        <dbReference type="Proteomes" id="UP000007797"/>
    </source>
</evidence>
<keyword evidence="2" id="KW-1185">Reference proteome</keyword>
<proteinExistence type="predicted"/>
<name>F4Q7F9_CACFS</name>
<reference evidence="2" key="1">
    <citation type="journal article" date="2011" name="Genome Res.">
        <title>Phylogeny-wide analysis of social amoeba genomes highlights ancient origins for complex intercellular communication.</title>
        <authorList>
            <person name="Heidel A.J."/>
            <person name="Lawal H.M."/>
            <person name="Felder M."/>
            <person name="Schilde C."/>
            <person name="Helps N.R."/>
            <person name="Tunggal B."/>
            <person name="Rivero F."/>
            <person name="John U."/>
            <person name="Schleicher M."/>
            <person name="Eichinger L."/>
            <person name="Platzer M."/>
            <person name="Noegel A.A."/>
            <person name="Schaap P."/>
            <person name="Gloeckner G."/>
        </authorList>
    </citation>
    <scope>NUCLEOTIDE SEQUENCE [LARGE SCALE GENOMIC DNA]</scope>
    <source>
        <strain evidence="2">SH3</strain>
    </source>
</reference>
<evidence type="ECO:0000313" key="1">
    <source>
        <dbReference type="EMBL" id="EGG16341.1"/>
    </source>
</evidence>